<reference evidence="1 3" key="2">
    <citation type="submission" date="2018-07" db="EMBL/GenBank/DDBJ databases">
        <title>The Genome Sequence of Enterococcus sp. DIV0659b.</title>
        <authorList>
            <consortium name="The Broad Institute Genomics Platform"/>
            <consortium name="The Broad Institute Genomic Center for Infectious Diseases"/>
            <person name="Earl A."/>
            <person name="Manson A."/>
            <person name="Schwartman J."/>
            <person name="Gilmore M."/>
            <person name="Abouelleil A."/>
            <person name="Cao P."/>
            <person name="Chapman S."/>
            <person name="Cusick C."/>
            <person name="Shea T."/>
            <person name="Young S."/>
            <person name="Neafsey D."/>
            <person name="Nusbaum C."/>
            <person name="Birren B."/>
        </authorList>
    </citation>
    <scope>NUCLEOTIDE SEQUENCE [LARGE SCALE GENOMIC DNA]</scope>
    <source>
        <strain evidence="1 3">4G2_DIV0659</strain>
    </source>
</reference>
<organism evidence="2">
    <name type="scientific">Candidatus Enterococcus mansonii</name>
    <dbReference type="NCBI Taxonomy" id="1834181"/>
    <lineage>
        <taxon>Bacteria</taxon>
        <taxon>Bacillati</taxon>
        <taxon>Bacillota</taxon>
        <taxon>Bacilli</taxon>
        <taxon>Lactobacillales</taxon>
        <taxon>Enterococcaceae</taxon>
        <taxon>Enterococcus</taxon>
    </lineage>
</organism>
<evidence type="ECO:0000313" key="1">
    <source>
        <dbReference type="EMBL" id="MEI5994361.1"/>
    </source>
</evidence>
<evidence type="ECO:0000313" key="3">
    <source>
        <dbReference type="Proteomes" id="UP000195139"/>
    </source>
</evidence>
<dbReference type="OrthoDB" id="2339322at2"/>
<reference evidence="2" key="1">
    <citation type="submission" date="2017-05" db="EMBL/GenBank/DDBJ databases">
        <title>The Genome Sequence of Enterococcus sp. 4G2_DIV0659.</title>
        <authorList>
            <consortium name="The Broad Institute Genomics Platform"/>
            <consortium name="The Broad Institute Genomic Center for Infectious Diseases"/>
            <person name="Earl A."/>
            <person name="Manson A."/>
            <person name="Schwartman J."/>
            <person name="Gilmore M."/>
            <person name="Abouelleil A."/>
            <person name="Cao P."/>
            <person name="Chapman S."/>
            <person name="Cusick C."/>
            <person name="Shea T."/>
            <person name="Young S."/>
            <person name="Neafsey D."/>
            <person name="Nusbaum C."/>
            <person name="Birren B."/>
        </authorList>
    </citation>
    <scope>NUCLEOTIDE SEQUENCE [LARGE SCALE GENOMIC DNA]</scope>
    <source>
        <strain evidence="2">4G2_DIV0659</strain>
    </source>
</reference>
<accession>A0A242CF89</accession>
<dbReference type="AlphaFoldDB" id="A0A242CF89"/>
<gene>
    <name evidence="2" type="ORF">A5880_001829</name>
    <name evidence="1" type="ORF">A5880_001919</name>
</gene>
<protein>
    <submittedName>
        <fullName evidence="2">Uncharacterized protein</fullName>
    </submittedName>
</protein>
<evidence type="ECO:0000313" key="2">
    <source>
        <dbReference type="EMBL" id="OTO08829.1"/>
    </source>
</evidence>
<dbReference type="Proteomes" id="UP000195139">
    <property type="component" value="Unassembled WGS sequence"/>
</dbReference>
<dbReference type="RefSeq" id="WP_086330738.1">
    <property type="nucleotide sequence ID" value="NZ_NGLE02000001.1"/>
</dbReference>
<proteinExistence type="predicted"/>
<dbReference type="EMBL" id="NGLE02000001">
    <property type="protein sequence ID" value="MEI5994361.1"/>
    <property type="molecule type" value="Genomic_DNA"/>
</dbReference>
<sequence length="406" mass="47258">MNNIKLISSKPFSATSKVLKEKLEEKIKIHKTPTTYDNTEASLLWIIRGGIDYFDGLNDKFLGDGNASGIPSIEADHFANNIYRLINALDYLGRLWKVKVEKNDELKLLLDIRTLIVHSGEQLTKLESLELKGYKDSQLGRIFSRRDRNPFHFFNEFSNMDYCIQIWNDKHDKTKKYNLSKVDHHIDNESYYDVDIYLKMTDVRDIILCHVEKFLDCDSESRVKEKSKALPNIKSKVVNEEVGSIDFDKIADLVSKDLRGGYFKENGMDHWNGFGLKRLYEYSQRRLGISDEVKNIIKERINARISKYWDDYQNEDLTDDELPDLDVRTLFSEFTPKIEMDGGKLFNHVAPFFNTKNQHDATDIDYLAQFINEVEKALGKKLLLEQSVDSLVCEYFVQSIQVKIDS</sequence>
<comment type="caution">
    <text evidence="2">The sequence shown here is derived from an EMBL/GenBank/DDBJ whole genome shotgun (WGS) entry which is preliminary data.</text>
</comment>
<dbReference type="STRING" id="1834181.A5880_001829"/>
<dbReference type="EMBL" id="NGLE01000002">
    <property type="protein sequence ID" value="OTO08829.1"/>
    <property type="molecule type" value="Genomic_DNA"/>
</dbReference>
<name>A0A242CF89_9ENTE</name>
<keyword evidence="3" id="KW-1185">Reference proteome</keyword>